<comment type="caution">
    <text evidence="2">The sequence shown here is derived from an EMBL/GenBank/DDBJ whole genome shotgun (WGS) entry which is preliminary data.</text>
</comment>
<name>A0A8J3RG18_9ACTN</name>
<dbReference type="Gene3D" id="2.60.40.10">
    <property type="entry name" value="Immunoglobulins"/>
    <property type="match status" value="1"/>
</dbReference>
<dbReference type="AlphaFoldDB" id="A0A8J3RG18"/>
<dbReference type="InterPro" id="IPR014756">
    <property type="entry name" value="Ig_E-set"/>
</dbReference>
<dbReference type="RefSeq" id="WP_203890296.1">
    <property type="nucleotide sequence ID" value="NZ_BOOH01000017.1"/>
</dbReference>
<evidence type="ECO:0000256" key="1">
    <source>
        <dbReference type="SAM" id="MobiDB-lite"/>
    </source>
</evidence>
<dbReference type="CDD" id="cd07184">
    <property type="entry name" value="E_set_Isoamylase_like_N"/>
    <property type="match status" value="1"/>
</dbReference>
<dbReference type="GO" id="GO:0005975">
    <property type="term" value="P:carbohydrate metabolic process"/>
    <property type="evidence" value="ECO:0007669"/>
    <property type="project" value="UniProtKB-ARBA"/>
</dbReference>
<keyword evidence="3" id="KW-1185">Reference proteome</keyword>
<sequence>MIKRGKPTKNGQVKLTFTVPTERAPGGISLVGDFNDWDPYAHPMQQKNDSYQVTVTVPADRDVCFRYLAHGGVWFDDEDADRHDHHGGHLNAATTPAAPAETTGAPSGRAHRPKTAKMPTGRVAAKKSLVTPISAAAPVLTTS</sequence>
<dbReference type="EMBL" id="BOOH01000017">
    <property type="protein sequence ID" value="GIH75626.1"/>
    <property type="molecule type" value="Genomic_DNA"/>
</dbReference>
<evidence type="ECO:0000313" key="2">
    <source>
        <dbReference type="EMBL" id="GIH75626.1"/>
    </source>
</evidence>
<organism evidence="2 3">
    <name type="scientific">Planobispora longispora</name>
    <dbReference type="NCBI Taxonomy" id="28887"/>
    <lineage>
        <taxon>Bacteria</taxon>
        <taxon>Bacillati</taxon>
        <taxon>Actinomycetota</taxon>
        <taxon>Actinomycetes</taxon>
        <taxon>Streptosporangiales</taxon>
        <taxon>Streptosporangiaceae</taxon>
        <taxon>Planobispora</taxon>
    </lineage>
</organism>
<proteinExistence type="predicted"/>
<gene>
    <name evidence="2" type="ORF">Plo01_20550</name>
</gene>
<protein>
    <submittedName>
        <fullName evidence="2">Uncharacterized protein</fullName>
    </submittedName>
</protein>
<accession>A0A8J3RG18</accession>
<feature type="compositionally biased region" description="Low complexity" evidence="1">
    <location>
        <begin position="92"/>
        <end position="106"/>
    </location>
</feature>
<reference evidence="2 3" key="1">
    <citation type="submission" date="2021-01" db="EMBL/GenBank/DDBJ databases">
        <title>Whole genome shotgun sequence of Planobispora longispora NBRC 13918.</title>
        <authorList>
            <person name="Komaki H."/>
            <person name="Tamura T."/>
        </authorList>
    </citation>
    <scope>NUCLEOTIDE SEQUENCE [LARGE SCALE GENOMIC DNA]</scope>
    <source>
        <strain evidence="2 3">NBRC 13918</strain>
    </source>
</reference>
<evidence type="ECO:0000313" key="3">
    <source>
        <dbReference type="Proteomes" id="UP000616724"/>
    </source>
</evidence>
<dbReference type="SUPFAM" id="SSF81296">
    <property type="entry name" value="E set domains"/>
    <property type="match status" value="1"/>
</dbReference>
<feature type="region of interest" description="Disordered" evidence="1">
    <location>
        <begin position="84"/>
        <end position="125"/>
    </location>
</feature>
<dbReference type="InterPro" id="IPR013783">
    <property type="entry name" value="Ig-like_fold"/>
</dbReference>
<dbReference type="Proteomes" id="UP000616724">
    <property type="component" value="Unassembled WGS sequence"/>
</dbReference>